<name>A0AA86QDP8_9EUKA</name>
<evidence type="ECO:0000313" key="3">
    <source>
        <dbReference type="Proteomes" id="UP001642409"/>
    </source>
</evidence>
<comment type="caution">
    <text evidence="1">The sequence shown here is derived from an EMBL/GenBank/DDBJ whole genome shotgun (WGS) entry which is preliminary data.</text>
</comment>
<organism evidence="1">
    <name type="scientific">Hexamita inflata</name>
    <dbReference type="NCBI Taxonomy" id="28002"/>
    <lineage>
        <taxon>Eukaryota</taxon>
        <taxon>Metamonada</taxon>
        <taxon>Diplomonadida</taxon>
        <taxon>Hexamitidae</taxon>
        <taxon>Hexamitinae</taxon>
        <taxon>Hexamita</taxon>
    </lineage>
</organism>
<evidence type="ECO:0008006" key="4">
    <source>
        <dbReference type="Google" id="ProtNLM"/>
    </source>
</evidence>
<proteinExistence type="predicted"/>
<evidence type="ECO:0000313" key="2">
    <source>
        <dbReference type="EMBL" id="CAL6035376.1"/>
    </source>
</evidence>
<dbReference type="Gene3D" id="1.20.58.1880">
    <property type="match status" value="1"/>
</dbReference>
<dbReference type="EMBL" id="CATOUU010000836">
    <property type="protein sequence ID" value="CAI9953013.1"/>
    <property type="molecule type" value="Genomic_DNA"/>
</dbReference>
<gene>
    <name evidence="2" type="ORF">HINF_LOCUS35897</name>
    <name evidence="1" type="ORF">HINF_LOCUS40658</name>
</gene>
<reference evidence="2 3" key="2">
    <citation type="submission" date="2024-07" db="EMBL/GenBank/DDBJ databases">
        <authorList>
            <person name="Akdeniz Z."/>
        </authorList>
    </citation>
    <scope>NUCLEOTIDE SEQUENCE [LARGE SCALE GENOMIC DNA]</scope>
</reference>
<dbReference type="EMBL" id="CAXDID020000131">
    <property type="protein sequence ID" value="CAL6035376.1"/>
    <property type="molecule type" value="Genomic_DNA"/>
</dbReference>
<keyword evidence="3" id="KW-1185">Reference proteome</keyword>
<sequence>MSRVNRKQWSNDEIQTVFQYLPIFGIQFKMYTNVINRSVSQIKSFYYNNLQRIRSREQRATEQQENKEISCSLSSLCVLQLLIMTFEVYSCEIN</sequence>
<dbReference type="SUPFAM" id="SSF46689">
    <property type="entry name" value="Homeodomain-like"/>
    <property type="match status" value="1"/>
</dbReference>
<dbReference type="Proteomes" id="UP001642409">
    <property type="component" value="Unassembled WGS sequence"/>
</dbReference>
<protein>
    <recommendedName>
        <fullName evidence="4">Myb-like DNA-binding domain-containing protein</fullName>
    </recommendedName>
</protein>
<evidence type="ECO:0000313" key="1">
    <source>
        <dbReference type="EMBL" id="CAI9953013.1"/>
    </source>
</evidence>
<dbReference type="InterPro" id="IPR009057">
    <property type="entry name" value="Homeodomain-like_sf"/>
</dbReference>
<dbReference type="AlphaFoldDB" id="A0AA86QDP8"/>
<reference evidence="1" key="1">
    <citation type="submission" date="2023-06" db="EMBL/GenBank/DDBJ databases">
        <authorList>
            <person name="Kurt Z."/>
        </authorList>
    </citation>
    <scope>NUCLEOTIDE SEQUENCE</scope>
</reference>
<accession>A0AA86QDP8</accession>